<evidence type="ECO:0000313" key="1">
    <source>
        <dbReference type="EMBL" id="TCS87324.1"/>
    </source>
</evidence>
<dbReference type="Proteomes" id="UP000295807">
    <property type="component" value="Unassembled WGS sequence"/>
</dbReference>
<comment type="caution">
    <text evidence="1">The sequence shown here is derived from an EMBL/GenBank/DDBJ whole genome shotgun (WGS) entry which is preliminary data.</text>
</comment>
<sequence length="172" mass="19630">MFKNLLRAVLLLLIVFPVIWPEAGLAQQTAKSRSKAGNGIQPSVHYPSYWQYKGKPLLLLGATDNDNLFQHPHIASHLDSLVKAGGNYIRNTMSDRDAGNERAFYQNPDGKYDLEKWNPVYWERFEKLLEETSKRKIIVQKEVCDRFDRHFAVILPADLPPAGFTAHLPAWG</sequence>
<protein>
    <submittedName>
        <fullName evidence="1">Uncharacterized protein</fullName>
    </submittedName>
</protein>
<dbReference type="RefSeq" id="WP_132129120.1">
    <property type="nucleotide sequence ID" value="NZ_CP042432.1"/>
</dbReference>
<gene>
    <name evidence="1" type="ORF">EDD80_105138</name>
</gene>
<keyword evidence="2" id="KW-1185">Reference proteome</keyword>
<evidence type="ECO:0000313" key="2">
    <source>
        <dbReference type="Proteomes" id="UP000295807"/>
    </source>
</evidence>
<name>A0A4R3KRL2_9SPHI</name>
<dbReference type="Gene3D" id="3.20.20.80">
    <property type="entry name" value="Glycosidases"/>
    <property type="match status" value="1"/>
</dbReference>
<dbReference type="OrthoDB" id="630458at2"/>
<accession>A0A4R3KRL2</accession>
<organism evidence="1 2">
    <name type="scientific">Anseongella ginsenosidimutans</name>
    <dbReference type="NCBI Taxonomy" id="496056"/>
    <lineage>
        <taxon>Bacteria</taxon>
        <taxon>Pseudomonadati</taxon>
        <taxon>Bacteroidota</taxon>
        <taxon>Sphingobacteriia</taxon>
        <taxon>Sphingobacteriales</taxon>
        <taxon>Sphingobacteriaceae</taxon>
        <taxon>Anseongella</taxon>
    </lineage>
</organism>
<reference evidence="1 2" key="1">
    <citation type="submission" date="2019-03" db="EMBL/GenBank/DDBJ databases">
        <title>Genomic Encyclopedia of Type Strains, Phase IV (KMG-IV): sequencing the most valuable type-strain genomes for metagenomic binning, comparative biology and taxonomic classification.</title>
        <authorList>
            <person name="Goeker M."/>
        </authorList>
    </citation>
    <scope>NUCLEOTIDE SEQUENCE [LARGE SCALE GENOMIC DNA]</scope>
    <source>
        <strain evidence="1 2">DSM 21100</strain>
    </source>
</reference>
<proteinExistence type="predicted"/>
<dbReference type="EMBL" id="SMAD01000005">
    <property type="protein sequence ID" value="TCS87324.1"/>
    <property type="molecule type" value="Genomic_DNA"/>
</dbReference>
<dbReference type="AlphaFoldDB" id="A0A4R3KRL2"/>